<keyword evidence="2 4" id="KW-0689">Ribosomal protein</keyword>
<dbReference type="PANTHER" id="PTHR10965">
    <property type="entry name" value="60S RIBOSOMAL PROTEIN L38"/>
    <property type="match status" value="1"/>
</dbReference>
<dbReference type="InterPro" id="IPR002675">
    <property type="entry name" value="Ribosomal_eL38"/>
</dbReference>
<dbReference type="GO" id="GO:0022625">
    <property type="term" value="C:cytosolic large ribosomal subunit"/>
    <property type="evidence" value="ECO:0007669"/>
    <property type="project" value="TreeGrafter"/>
</dbReference>
<comment type="caution">
    <text evidence="6">The sequence shown here is derived from an EMBL/GenBank/DDBJ whole genome shotgun (WGS) entry which is preliminary data.</text>
</comment>
<keyword evidence="5" id="KW-1133">Transmembrane helix</keyword>
<feature type="transmembrane region" description="Helical" evidence="5">
    <location>
        <begin position="135"/>
        <end position="154"/>
    </location>
</feature>
<evidence type="ECO:0000256" key="4">
    <source>
        <dbReference type="RuleBase" id="RU003445"/>
    </source>
</evidence>
<dbReference type="GO" id="GO:0022618">
    <property type="term" value="P:protein-RNA complex assembly"/>
    <property type="evidence" value="ECO:0007669"/>
    <property type="project" value="TreeGrafter"/>
</dbReference>
<feature type="transmembrane region" description="Helical" evidence="5">
    <location>
        <begin position="12"/>
        <end position="33"/>
    </location>
</feature>
<evidence type="ECO:0000313" key="6">
    <source>
        <dbReference type="EMBL" id="KAF2581576.1"/>
    </source>
</evidence>
<keyword evidence="3 4" id="KW-0687">Ribonucleoprotein</keyword>
<dbReference type="EMBL" id="QGKW02001660">
    <property type="protein sequence ID" value="KAF2581576.1"/>
    <property type="molecule type" value="Genomic_DNA"/>
</dbReference>
<dbReference type="FunFam" id="3.30.720.90:FF:000001">
    <property type="entry name" value="60S ribosomal protein L38"/>
    <property type="match status" value="1"/>
</dbReference>
<dbReference type="GO" id="GO:0003735">
    <property type="term" value="F:structural constituent of ribosome"/>
    <property type="evidence" value="ECO:0007669"/>
    <property type="project" value="InterPro"/>
</dbReference>
<dbReference type="Pfam" id="PF01781">
    <property type="entry name" value="Ribosomal_L38e"/>
    <property type="match status" value="1"/>
</dbReference>
<evidence type="ECO:0000256" key="1">
    <source>
        <dbReference type="ARBA" id="ARBA00007803"/>
    </source>
</evidence>
<accession>A0A8S9JJB5</accession>
<organism evidence="6 7">
    <name type="scientific">Brassica cretica</name>
    <name type="common">Mustard</name>
    <dbReference type="NCBI Taxonomy" id="69181"/>
    <lineage>
        <taxon>Eukaryota</taxon>
        <taxon>Viridiplantae</taxon>
        <taxon>Streptophyta</taxon>
        <taxon>Embryophyta</taxon>
        <taxon>Tracheophyta</taxon>
        <taxon>Spermatophyta</taxon>
        <taxon>Magnoliopsida</taxon>
        <taxon>eudicotyledons</taxon>
        <taxon>Gunneridae</taxon>
        <taxon>Pentapetalae</taxon>
        <taxon>rosids</taxon>
        <taxon>malvids</taxon>
        <taxon>Brassicales</taxon>
        <taxon>Brassicaceae</taxon>
        <taxon>Brassiceae</taxon>
        <taxon>Brassica</taxon>
    </lineage>
</organism>
<sequence>MTDDTNTAKQHNLIRTLSIFTVTLILFVVSALLNLPKTLHLQLHTTDPSISTFVFDSAQLRFYRRPIFLKSPINLEIHFDQSVMMLLFPLCGSLVTIASFSSTVDKIRLLIFGVAHDKHLCELFSLFRLTTVTPFYFIGELSTILLSLVAPILMTDFKTTLFPVSPLEIFDSHNQSPAEGDLDFLMNDFNASFFLWGLVCLMANHSWLSGDWNHPNAYFRNSMTSPESSEMRHHSGSTMYWSSEEQAILEDGLARYSSEPSISRYAKIALELQNNKTIRDVATRCRWMHTKENNKRRKEDHKVSGRARVDNQEVIDMVVASNSATHMFASSHLLREEDARRKDARSVKIKRSKDIVKFKVRCSKYLYTLCVFDQEKADKLKQSLPPGLSVQDL</sequence>
<dbReference type="PANTHER" id="PTHR10965:SF0">
    <property type="entry name" value="LARGE RIBOSOMAL SUBUNIT PROTEIN EL38"/>
    <property type="match status" value="1"/>
</dbReference>
<proteinExistence type="inferred from homology"/>
<dbReference type="Proteomes" id="UP000712281">
    <property type="component" value="Unassembled WGS sequence"/>
</dbReference>
<evidence type="ECO:0000256" key="3">
    <source>
        <dbReference type="ARBA" id="ARBA00023274"/>
    </source>
</evidence>
<dbReference type="Gene3D" id="3.30.720.90">
    <property type="match status" value="1"/>
</dbReference>
<name>A0A8S9JJB5_BRACR</name>
<evidence type="ECO:0000256" key="5">
    <source>
        <dbReference type="SAM" id="Phobius"/>
    </source>
</evidence>
<dbReference type="InterPro" id="IPR038464">
    <property type="entry name" value="Ribosomal_eL38_sf"/>
</dbReference>
<evidence type="ECO:0000256" key="2">
    <source>
        <dbReference type="ARBA" id="ARBA00022980"/>
    </source>
</evidence>
<feature type="transmembrane region" description="Helical" evidence="5">
    <location>
        <begin position="82"/>
        <end position="100"/>
    </location>
</feature>
<dbReference type="AlphaFoldDB" id="A0A8S9JJB5"/>
<reference evidence="6" key="1">
    <citation type="submission" date="2019-12" db="EMBL/GenBank/DDBJ databases">
        <title>Genome sequencing and annotation of Brassica cretica.</title>
        <authorList>
            <person name="Studholme D.J."/>
            <person name="Sarris P.F."/>
        </authorList>
    </citation>
    <scope>NUCLEOTIDE SEQUENCE</scope>
    <source>
        <strain evidence="6">PFS-001/15</strain>
        <tissue evidence="6">Leaf</tissue>
    </source>
</reference>
<keyword evidence="5" id="KW-0812">Transmembrane</keyword>
<evidence type="ECO:0008006" key="8">
    <source>
        <dbReference type="Google" id="ProtNLM"/>
    </source>
</evidence>
<keyword evidence="5" id="KW-0472">Membrane</keyword>
<evidence type="ECO:0000313" key="7">
    <source>
        <dbReference type="Proteomes" id="UP000712281"/>
    </source>
</evidence>
<comment type="similarity">
    <text evidence="1 4">Belongs to the eukaryotic ribosomal protein eL38 family.</text>
</comment>
<gene>
    <name evidence="6" type="ORF">F2Q68_00001834</name>
</gene>
<dbReference type="GO" id="GO:0006412">
    <property type="term" value="P:translation"/>
    <property type="evidence" value="ECO:0007669"/>
    <property type="project" value="InterPro"/>
</dbReference>
<protein>
    <recommendedName>
        <fullName evidence="8">Myb-like domain-containing protein</fullName>
    </recommendedName>
</protein>